<name>A0A1S8WPB7_OPIVI</name>
<dbReference type="Proteomes" id="UP000243686">
    <property type="component" value="Unassembled WGS sequence"/>
</dbReference>
<feature type="non-terminal residue" evidence="1">
    <location>
        <position position="1"/>
    </location>
</feature>
<dbReference type="SUPFAM" id="SSF53822">
    <property type="entry name" value="Periplasmic binding protein-like I"/>
    <property type="match status" value="1"/>
</dbReference>
<dbReference type="AlphaFoldDB" id="A0A1S8WPB7"/>
<dbReference type="Gene3D" id="3.40.50.2300">
    <property type="match status" value="1"/>
</dbReference>
<evidence type="ECO:0008006" key="3">
    <source>
        <dbReference type="Google" id="ProtNLM"/>
    </source>
</evidence>
<proteinExistence type="predicted"/>
<reference evidence="1 2" key="1">
    <citation type="submission" date="2015-03" db="EMBL/GenBank/DDBJ databases">
        <title>Draft genome of the nematode, Opisthorchis viverrini.</title>
        <authorList>
            <person name="Mitreva M."/>
        </authorList>
    </citation>
    <scope>NUCLEOTIDE SEQUENCE [LARGE SCALE GENOMIC DNA]</scope>
    <source>
        <strain evidence="1">Khon Kaen</strain>
    </source>
</reference>
<evidence type="ECO:0000313" key="1">
    <source>
        <dbReference type="EMBL" id="OON16309.1"/>
    </source>
</evidence>
<accession>A0A1S8WPB7</accession>
<keyword evidence="2" id="KW-1185">Reference proteome</keyword>
<evidence type="ECO:0000313" key="2">
    <source>
        <dbReference type="Proteomes" id="UP000243686"/>
    </source>
</evidence>
<dbReference type="EMBL" id="KV897955">
    <property type="protein sequence ID" value="OON16309.1"/>
    <property type="molecule type" value="Genomic_DNA"/>
</dbReference>
<dbReference type="InterPro" id="IPR028082">
    <property type="entry name" value="Peripla_BP_I"/>
</dbReference>
<sequence length="66" mass="7231">YFTPQTEAGYLMDAVWLYAVSAGEILRAGGTVSNVSRGDLISERLINRSYVSSLGYLNEINERGDA</sequence>
<gene>
    <name evidence="1" type="ORF">X801_07880</name>
</gene>
<organism evidence="1 2">
    <name type="scientific">Opisthorchis viverrini</name>
    <name type="common">Southeast Asian liver fluke</name>
    <dbReference type="NCBI Taxonomy" id="6198"/>
    <lineage>
        <taxon>Eukaryota</taxon>
        <taxon>Metazoa</taxon>
        <taxon>Spiralia</taxon>
        <taxon>Lophotrochozoa</taxon>
        <taxon>Platyhelminthes</taxon>
        <taxon>Trematoda</taxon>
        <taxon>Digenea</taxon>
        <taxon>Opisthorchiida</taxon>
        <taxon>Opisthorchiata</taxon>
        <taxon>Opisthorchiidae</taxon>
        <taxon>Opisthorchis</taxon>
    </lineage>
</organism>
<feature type="non-terminal residue" evidence="1">
    <location>
        <position position="66"/>
    </location>
</feature>
<protein>
    <recommendedName>
        <fullName evidence="3">Receptor ligand binding region domain-containing protein</fullName>
    </recommendedName>
</protein>